<evidence type="ECO:0000256" key="9">
    <source>
        <dbReference type="SAM" id="MobiDB-lite"/>
    </source>
</evidence>
<dbReference type="PANTHER" id="PTHR22950">
    <property type="entry name" value="AMINO ACID TRANSPORTER"/>
    <property type="match status" value="1"/>
</dbReference>
<dbReference type="Pfam" id="PF01490">
    <property type="entry name" value="Aa_trans"/>
    <property type="match status" value="1"/>
</dbReference>
<sequence length="1048" mass="118312">MTVSNWGLIMNVVNSIVGVSVLTMPFCFKQCGIVLGTLLLFFCSWMTHQSCMFLVHSASNTKRRTYAGLAFHAYGKPGKALVELSMIGLMLGTCIAFYVVIADLGSNFFAQLLGLEVTRSFRIVLLIAVSLFIVLPLSLQRNMMSSIQSFSAMALIFYTLFMFTMVLSSFKHGLITGQWLNKVISFRWDGVFRCIPICGMAFACQSQVLPTYDSLDEPSVKRMSTIFTSSLNVVTTFYITVGFFGYVSFTDIIAGNVLMNFPSNLVTEMIRVGFMMSVAVGFPMMILPCRQAINTMLFEQQQKDGTFAAGGYMPPLRFKSITLCIVFGTMLGGILIPNVETILGLTGATMGSLICFICPALIYKKIMKNAWTAQLVLWVGLGILLISTFTTLSISSNEPQKLIPPPDVPAKTEDKPPILNRLEPDPGEKPDRPPIEAEQPVEKAAAEPPQIKVPVEVAERKDKEEKVQLDRPEAGVAVPEGEAHRHEPPIPHDRVQIDEIKNQEELEDEKKQPRVVEEEKKLPAKEEEELLAEQGAGQAQEVEAVKEEESKEKEDVVKRDVDQDQHAVNEPLVVHKEPDNLPELKEQQDANEAPREKKPEEMDKAPEPQEGQLDHAVLLQVIKEQQEQQKRLLDQQEKLLAVIEEQHKEIHQIKEGEEEPKAVDQQKRHLGNIVRKEFEGMEGAVKAKVAAVAPDQFQQSQGESEDPEAKEAQVVVSLPNNALEAVQDGGVKVPKKEELELNNQAGHDGALPPEVGARGVPLRPRETEPAKINPDALAEEEERVRQKLAQLEAEKDRIQKEKLEKERIEKEVQARVEKERKERERKEELAREQELEHVRQQKEQLEKERLEAERLKLEREKMDKEIMEHAEKEERLLEQKERLDQLQQVIDARQGKGSLEDESLKRERDKTDKEIMERAEKEKRILEQKEQLDKLQQVIETKKDGDAPKAGEVLPMPKQKGGRDLKENIVSPEEEKKEGKRSRDNGGLDLKRRRRSVDPEGGGGADLDLLRDVGGLDLHADLKGQLLAGSLIHTRQLKQMFQRQENED</sequence>
<organism evidence="12 13">
    <name type="scientific">Cyprinus carpio carpio</name>
    <dbReference type="NCBI Taxonomy" id="630221"/>
    <lineage>
        <taxon>Eukaryota</taxon>
        <taxon>Metazoa</taxon>
        <taxon>Chordata</taxon>
        <taxon>Craniata</taxon>
        <taxon>Vertebrata</taxon>
        <taxon>Euteleostomi</taxon>
        <taxon>Actinopterygii</taxon>
        <taxon>Neopterygii</taxon>
        <taxon>Teleostei</taxon>
        <taxon>Ostariophysi</taxon>
        <taxon>Cypriniformes</taxon>
        <taxon>Cyprinidae</taxon>
        <taxon>Cyprininae</taxon>
        <taxon>Cyprinus</taxon>
    </lineage>
</organism>
<evidence type="ECO:0000256" key="10">
    <source>
        <dbReference type="SAM" id="Phobius"/>
    </source>
</evidence>
<dbReference type="PANTHER" id="PTHR22950:SF646">
    <property type="entry name" value="SODIUM-COUPLED NEUTRAL AMINO ACID TRANSPORTER 10-RELATED"/>
    <property type="match status" value="1"/>
</dbReference>
<feature type="compositionally biased region" description="Basic and acidic residues" evidence="9">
    <location>
        <begin position="961"/>
        <end position="990"/>
    </location>
</feature>
<feature type="transmembrane region" description="Helical" evidence="10">
    <location>
        <begin position="230"/>
        <end position="249"/>
    </location>
</feature>
<feature type="compositionally biased region" description="Basic and acidic residues" evidence="9">
    <location>
        <begin position="898"/>
        <end position="933"/>
    </location>
</feature>
<proteinExistence type="inferred from homology"/>
<protein>
    <submittedName>
        <fullName evidence="12">Solute carrier family 38 member 10</fullName>
    </submittedName>
</protein>
<keyword evidence="3" id="KW-0813">Transport</keyword>
<feature type="compositionally biased region" description="Low complexity" evidence="9">
    <location>
        <begin position="532"/>
        <end position="542"/>
    </location>
</feature>
<feature type="transmembrane region" description="Helical" evidence="10">
    <location>
        <begin position="80"/>
        <end position="101"/>
    </location>
</feature>
<comment type="subcellular location">
    <subcellularLocation>
        <location evidence="1">Membrane</location>
        <topology evidence="1">Multi-pass membrane protein</topology>
    </subcellularLocation>
</comment>
<keyword evidence="7 10" id="KW-0472">Membrane</keyword>
<feature type="transmembrane region" description="Helical" evidence="10">
    <location>
        <begin position="7"/>
        <end position="26"/>
    </location>
</feature>
<evidence type="ECO:0000256" key="2">
    <source>
        <dbReference type="ARBA" id="ARBA00008066"/>
    </source>
</evidence>
<evidence type="ECO:0000256" key="1">
    <source>
        <dbReference type="ARBA" id="ARBA00004141"/>
    </source>
</evidence>
<accession>A0A9J7YWH8</accession>
<reference evidence="12" key="2">
    <citation type="submission" date="2025-09" db="UniProtKB">
        <authorList>
            <consortium name="Ensembl"/>
        </authorList>
    </citation>
    <scope>IDENTIFICATION</scope>
</reference>
<evidence type="ECO:0000259" key="11">
    <source>
        <dbReference type="Pfam" id="PF01490"/>
    </source>
</evidence>
<feature type="transmembrane region" description="Helical" evidence="10">
    <location>
        <begin position="269"/>
        <end position="287"/>
    </location>
</feature>
<feature type="transmembrane region" description="Helical" evidence="10">
    <location>
        <begin position="342"/>
        <end position="363"/>
    </location>
</feature>
<dbReference type="GO" id="GO:0015179">
    <property type="term" value="F:L-amino acid transmembrane transporter activity"/>
    <property type="evidence" value="ECO:0007669"/>
    <property type="project" value="TreeGrafter"/>
</dbReference>
<keyword evidence="4 10" id="KW-0812">Transmembrane</keyword>
<feature type="compositionally biased region" description="Basic and acidic residues" evidence="9">
    <location>
        <begin position="481"/>
        <end position="525"/>
    </location>
</feature>
<name>A0A9J7YWH8_CYPCA</name>
<evidence type="ECO:0000313" key="12">
    <source>
        <dbReference type="Ensembl" id="ENSCCRP00000121590.1"/>
    </source>
</evidence>
<keyword evidence="8" id="KW-0175">Coiled coil</keyword>
<feature type="transmembrane region" description="Helical" evidence="10">
    <location>
        <begin position="318"/>
        <end position="336"/>
    </location>
</feature>
<feature type="transmembrane region" description="Helical" evidence="10">
    <location>
        <begin position="190"/>
        <end position="209"/>
    </location>
</feature>
<dbReference type="GeneTree" id="ENSGT00940000159369"/>
<evidence type="ECO:0000313" key="13">
    <source>
        <dbReference type="Proteomes" id="UP001108240"/>
    </source>
</evidence>
<reference evidence="12" key="1">
    <citation type="submission" date="2025-08" db="UniProtKB">
        <authorList>
            <consortium name="Ensembl"/>
        </authorList>
    </citation>
    <scope>IDENTIFICATION</scope>
</reference>
<feature type="region of interest" description="Disordered" evidence="9">
    <location>
        <begin position="810"/>
        <end position="845"/>
    </location>
</feature>
<feature type="domain" description="Amino acid transporter transmembrane" evidence="11">
    <location>
        <begin position="2"/>
        <end position="379"/>
    </location>
</feature>
<evidence type="ECO:0000256" key="5">
    <source>
        <dbReference type="ARBA" id="ARBA00022970"/>
    </source>
</evidence>
<evidence type="ECO:0000256" key="7">
    <source>
        <dbReference type="ARBA" id="ARBA00023136"/>
    </source>
</evidence>
<feature type="transmembrane region" description="Helical" evidence="10">
    <location>
        <begin position="151"/>
        <end position="170"/>
    </location>
</feature>
<keyword evidence="13" id="KW-1185">Reference proteome</keyword>
<dbReference type="Ensembl" id="ENSCCRT00000168917.1">
    <property type="protein sequence ID" value="ENSCCRP00000121590.1"/>
    <property type="gene ID" value="ENSCCRG00000063502.1"/>
</dbReference>
<feature type="compositionally biased region" description="Basic and acidic residues" evidence="9">
    <location>
        <begin position="457"/>
        <end position="473"/>
    </location>
</feature>
<dbReference type="InterPro" id="IPR013057">
    <property type="entry name" value="AA_transpt_TM"/>
</dbReference>
<evidence type="ECO:0000256" key="4">
    <source>
        <dbReference type="ARBA" id="ARBA00022692"/>
    </source>
</evidence>
<comment type="similarity">
    <text evidence="2">Belongs to the amino acid/polyamine transporter 2 family.</text>
</comment>
<feature type="coiled-coil region" evidence="8">
    <location>
        <begin position="619"/>
        <end position="646"/>
    </location>
</feature>
<keyword evidence="5" id="KW-0029">Amino-acid transport</keyword>
<feature type="transmembrane region" description="Helical" evidence="10">
    <location>
        <begin position="32"/>
        <end position="55"/>
    </location>
</feature>
<feature type="transmembrane region" description="Helical" evidence="10">
    <location>
        <begin position="121"/>
        <end position="139"/>
    </location>
</feature>
<feature type="transmembrane region" description="Helical" evidence="10">
    <location>
        <begin position="375"/>
        <end position="394"/>
    </location>
</feature>
<dbReference type="GO" id="GO:0016020">
    <property type="term" value="C:membrane"/>
    <property type="evidence" value="ECO:0007669"/>
    <property type="project" value="UniProtKB-SubCell"/>
</dbReference>
<evidence type="ECO:0000256" key="6">
    <source>
        <dbReference type="ARBA" id="ARBA00022989"/>
    </source>
</evidence>
<feature type="compositionally biased region" description="Basic and acidic residues" evidence="9">
    <location>
        <begin position="940"/>
        <end position="949"/>
    </location>
</feature>
<feature type="region of interest" description="Disordered" evidence="9">
    <location>
        <begin position="888"/>
        <end position="1010"/>
    </location>
</feature>
<evidence type="ECO:0000256" key="8">
    <source>
        <dbReference type="SAM" id="Coils"/>
    </source>
</evidence>
<dbReference type="AlphaFoldDB" id="A0A9J7YWH8"/>
<feature type="region of interest" description="Disordered" evidence="9">
    <location>
        <begin position="397"/>
        <end position="612"/>
    </location>
</feature>
<feature type="compositionally biased region" description="Basic and acidic residues" evidence="9">
    <location>
        <begin position="543"/>
        <end position="607"/>
    </location>
</feature>
<dbReference type="Proteomes" id="UP001108240">
    <property type="component" value="Unplaced"/>
</dbReference>
<feature type="region of interest" description="Disordered" evidence="9">
    <location>
        <begin position="734"/>
        <end position="783"/>
    </location>
</feature>
<keyword evidence="6 10" id="KW-1133">Transmembrane helix</keyword>
<evidence type="ECO:0000256" key="3">
    <source>
        <dbReference type="ARBA" id="ARBA00022448"/>
    </source>
</evidence>
<feature type="compositionally biased region" description="Basic and acidic residues" evidence="9">
    <location>
        <begin position="410"/>
        <end position="445"/>
    </location>
</feature>